<dbReference type="Pfam" id="PF02585">
    <property type="entry name" value="PIG-L"/>
    <property type="match status" value="1"/>
</dbReference>
<dbReference type="KEGG" id="soy:115888716"/>
<evidence type="ECO:0000256" key="1">
    <source>
        <dbReference type="ARBA" id="ARBA00006066"/>
    </source>
</evidence>
<organism evidence="4 5">
    <name type="scientific">Sitophilus oryzae</name>
    <name type="common">Rice weevil</name>
    <name type="synonym">Curculio oryzae</name>
    <dbReference type="NCBI Taxonomy" id="7048"/>
    <lineage>
        <taxon>Eukaryota</taxon>
        <taxon>Metazoa</taxon>
        <taxon>Ecdysozoa</taxon>
        <taxon>Arthropoda</taxon>
        <taxon>Hexapoda</taxon>
        <taxon>Insecta</taxon>
        <taxon>Pterygota</taxon>
        <taxon>Neoptera</taxon>
        <taxon>Endopterygota</taxon>
        <taxon>Coleoptera</taxon>
        <taxon>Polyphaga</taxon>
        <taxon>Cucujiformia</taxon>
        <taxon>Curculionidae</taxon>
        <taxon>Dryophthorinae</taxon>
        <taxon>Sitophilus</taxon>
    </lineage>
</organism>
<dbReference type="PANTHER" id="PTHR12993">
    <property type="entry name" value="N-ACETYLGLUCOSAMINYL-PHOSPHATIDYLINOSITOL DE-N-ACETYLASE-RELATED"/>
    <property type="match status" value="1"/>
</dbReference>
<dbReference type="GO" id="GO:0000225">
    <property type="term" value="F:N-acetylglucosaminylphosphatidylinositol deacetylase activity"/>
    <property type="evidence" value="ECO:0007669"/>
    <property type="project" value="UniProtKB-EC"/>
</dbReference>
<dbReference type="Proteomes" id="UP000504635">
    <property type="component" value="Unplaced"/>
</dbReference>
<dbReference type="PANTHER" id="PTHR12993:SF11">
    <property type="entry name" value="N-ACETYLGLUCOSAMINYL-PHOSPHATIDYLINOSITOL DE-N-ACETYLASE"/>
    <property type="match status" value="1"/>
</dbReference>
<accession>A0A6J2YM17</accession>
<dbReference type="GO" id="GO:0016020">
    <property type="term" value="C:membrane"/>
    <property type="evidence" value="ECO:0007669"/>
    <property type="project" value="GOC"/>
</dbReference>
<dbReference type="InterPro" id="IPR024078">
    <property type="entry name" value="LmbE-like_dom_sf"/>
</dbReference>
<evidence type="ECO:0000313" key="5">
    <source>
        <dbReference type="RefSeq" id="XP_030764417.1"/>
    </source>
</evidence>
<gene>
    <name evidence="5" type="primary">LOC115888716</name>
</gene>
<evidence type="ECO:0000256" key="3">
    <source>
        <dbReference type="SAM" id="Phobius"/>
    </source>
</evidence>
<dbReference type="AlphaFoldDB" id="A0A6J2YM17"/>
<proteinExistence type="inferred from homology"/>
<keyword evidence="4" id="KW-1185">Reference proteome</keyword>
<comment type="similarity">
    <text evidence="1">Belongs to the PIGL family.</text>
</comment>
<reference evidence="5" key="1">
    <citation type="submission" date="2025-08" db="UniProtKB">
        <authorList>
            <consortium name="RefSeq"/>
        </authorList>
    </citation>
    <scope>IDENTIFICATION</scope>
    <source>
        <tissue evidence="5">Gonads</tissue>
    </source>
</reference>
<dbReference type="GeneID" id="115888716"/>
<keyword evidence="3" id="KW-1133">Transmembrane helix</keyword>
<dbReference type="CTD" id="42388"/>
<sequence>MVQKLDSFSNETLDDYPNSQLKSVELFNLFSERFNAIFVSVQNYLVNTVEHLVLGILLYVTICIILFYVITQWKFIKFSRDMRNSKRLLFVIAHPDDEVMFFGPTIFHYIKKDCIVFLMCLSTGKNYGMGKVRRNELYRSCKVLGIKQENIFIYNHTSLPDSIEAKWPLEVISNQVLYLVDALNITNLITFDKYGISGHQNHCCIYYAIANLILDRQLPKFCGVFVLETVNILRKYSLFLDIPFSMLSSRFMYMHGFKQRSVMHKAMKKHKSQLVWFRTLYMIFSRYMLVNTLQQVNLVDIELDLELDD</sequence>
<dbReference type="RefSeq" id="XP_030764417.1">
    <property type="nucleotide sequence ID" value="XM_030908557.1"/>
</dbReference>
<dbReference type="OrthoDB" id="440160at2759"/>
<feature type="transmembrane region" description="Helical" evidence="3">
    <location>
        <begin position="52"/>
        <end position="76"/>
    </location>
</feature>
<dbReference type="GO" id="GO:0006506">
    <property type="term" value="P:GPI anchor biosynthetic process"/>
    <property type="evidence" value="ECO:0007669"/>
    <property type="project" value="UniProtKB-UniPathway"/>
</dbReference>
<keyword evidence="3" id="KW-0812">Transmembrane</keyword>
<keyword evidence="3" id="KW-0472">Membrane</keyword>
<dbReference type="UniPathway" id="UPA00196"/>
<name>A0A6J2YM17_SITOR</name>
<protein>
    <recommendedName>
        <fullName evidence="2">N-acetylglucosaminylphosphatidylinositol deacetylase</fullName>
        <ecNumber evidence="2">3.5.1.89</ecNumber>
    </recommendedName>
</protein>
<dbReference type="SUPFAM" id="SSF102588">
    <property type="entry name" value="LmbE-like"/>
    <property type="match status" value="1"/>
</dbReference>
<dbReference type="FunCoup" id="A0A6J2YM17">
    <property type="interactions" value="1509"/>
</dbReference>
<evidence type="ECO:0000313" key="4">
    <source>
        <dbReference type="Proteomes" id="UP000504635"/>
    </source>
</evidence>
<dbReference type="InParanoid" id="A0A6J2YM17"/>
<dbReference type="InterPro" id="IPR003737">
    <property type="entry name" value="GlcNAc_PI_deacetylase-related"/>
</dbReference>
<dbReference type="Gene3D" id="3.40.50.10320">
    <property type="entry name" value="LmbE-like"/>
    <property type="match status" value="1"/>
</dbReference>
<dbReference type="GO" id="GO:0005783">
    <property type="term" value="C:endoplasmic reticulum"/>
    <property type="evidence" value="ECO:0007669"/>
    <property type="project" value="TreeGrafter"/>
</dbReference>
<dbReference type="EC" id="3.5.1.89" evidence="2"/>
<evidence type="ECO:0000256" key="2">
    <source>
        <dbReference type="ARBA" id="ARBA00012176"/>
    </source>
</evidence>